<proteinExistence type="predicted"/>
<dbReference type="GO" id="GO:0061608">
    <property type="term" value="F:nuclear import signal receptor activity"/>
    <property type="evidence" value="ECO:0000318"/>
    <property type="project" value="GO_Central"/>
</dbReference>
<evidence type="ECO:0000313" key="4">
    <source>
        <dbReference type="EnsemblMetazoa" id="XP_030831871"/>
    </source>
</evidence>
<comment type="subcellular location">
    <subcellularLocation>
        <location evidence="2">Cytoplasm</location>
    </subcellularLocation>
    <subcellularLocation>
        <location evidence="2">Nucleus</location>
    </subcellularLocation>
</comment>
<dbReference type="EnsemblMetazoa" id="XM_030976011">
    <property type="protein sequence ID" value="XP_030831871"/>
    <property type="gene ID" value="LOC115920360"/>
</dbReference>
<keyword evidence="2" id="KW-0653">Protein transport</keyword>
<organism evidence="4 5">
    <name type="scientific">Strongylocentrotus purpuratus</name>
    <name type="common">Purple sea urchin</name>
    <dbReference type="NCBI Taxonomy" id="7668"/>
    <lineage>
        <taxon>Eukaryota</taxon>
        <taxon>Metazoa</taxon>
        <taxon>Echinodermata</taxon>
        <taxon>Eleutherozoa</taxon>
        <taxon>Echinozoa</taxon>
        <taxon>Echinoidea</taxon>
        <taxon>Euechinoidea</taxon>
        <taxon>Echinacea</taxon>
        <taxon>Camarodonta</taxon>
        <taxon>Echinidea</taxon>
        <taxon>Strongylocentrotidae</taxon>
        <taxon>Strongylocentrotus</taxon>
    </lineage>
</organism>
<dbReference type="PROSITE" id="PS50177">
    <property type="entry name" value="NTF2_DOMAIN"/>
    <property type="match status" value="1"/>
</dbReference>
<dbReference type="InParanoid" id="A0A7M7N854"/>
<dbReference type="PANTHER" id="PTHR12612">
    <property type="entry name" value="NUCLEAR TRANSPORT FACTOR 2"/>
    <property type="match status" value="1"/>
</dbReference>
<reference evidence="5" key="1">
    <citation type="submission" date="2015-02" db="EMBL/GenBank/DDBJ databases">
        <title>Genome sequencing for Strongylocentrotus purpuratus.</title>
        <authorList>
            <person name="Murali S."/>
            <person name="Liu Y."/>
            <person name="Vee V."/>
            <person name="English A."/>
            <person name="Wang M."/>
            <person name="Skinner E."/>
            <person name="Han Y."/>
            <person name="Muzny D.M."/>
            <person name="Worley K.C."/>
            <person name="Gibbs R.A."/>
        </authorList>
    </citation>
    <scope>NUCLEOTIDE SEQUENCE</scope>
</reference>
<dbReference type="KEGG" id="spu:115920360"/>
<evidence type="ECO:0000256" key="2">
    <source>
        <dbReference type="RuleBase" id="RU369002"/>
    </source>
</evidence>
<dbReference type="OMA" id="HIKFSQM"/>
<dbReference type="InterPro" id="IPR018222">
    <property type="entry name" value="Nuclear_transport_factor_2_euk"/>
</dbReference>
<accession>A0A7M7N854</accession>
<dbReference type="Gene3D" id="3.10.450.50">
    <property type="match status" value="1"/>
</dbReference>
<comment type="function">
    <text evidence="2">Has a role in nuclear-cytoplasmic transport of proteins and mRNAs.</text>
</comment>
<dbReference type="GeneID" id="115920360"/>
<dbReference type="GO" id="GO:0006606">
    <property type="term" value="P:protein import into nucleus"/>
    <property type="evidence" value="ECO:0000318"/>
    <property type="project" value="GO_Central"/>
</dbReference>
<protein>
    <recommendedName>
        <fullName evidence="2">Nuclear transport factor 2</fullName>
        <shortName evidence="2">NTF-2</shortName>
    </recommendedName>
</protein>
<dbReference type="Proteomes" id="UP000007110">
    <property type="component" value="Unassembled WGS sequence"/>
</dbReference>
<keyword evidence="1 2" id="KW-0963">Cytoplasm</keyword>
<reference evidence="4" key="2">
    <citation type="submission" date="2021-01" db="UniProtKB">
        <authorList>
            <consortium name="EnsemblMetazoa"/>
        </authorList>
    </citation>
    <scope>IDENTIFICATION</scope>
</reference>
<dbReference type="Pfam" id="PF02136">
    <property type="entry name" value="NTF2"/>
    <property type="match status" value="1"/>
</dbReference>
<dbReference type="GO" id="GO:0005737">
    <property type="term" value="C:cytoplasm"/>
    <property type="evidence" value="ECO:0007669"/>
    <property type="project" value="UniProtKB-SubCell"/>
</dbReference>
<dbReference type="FunCoup" id="A0A7M7N854">
    <property type="interactions" value="2593"/>
</dbReference>
<dbReference type="CDD" id="cd00780">
    <property type="entry name" value="NTF2"/>
    <property type="match status" value="1"/>
</dbReference>
<dbReference type="GO" id="GO:0044613">
    <property type="term" value="C:nuclear pore central transport channel"/>
    <property type="evidence" value="ECO:0000318"/>
    <property type="project" value="GO_Central"/>
</dbReference>
<dbReference type="SUPFAM" id="SSF54427">
    <property type="entry name" value="NTF2-like"/>
    <property type="match status" value="1"/>
</dbReference>
<dbReference type="InterPro" id="IPR032710">
    <property type="entry name" value="NTF2-like_dom_sf"/>
</dbReference>
<name>A0A7M7N854_STRPU</name>
<keyword evidence="2" id="KW-0813">Transport</keyword>
<dbReference type="InterPro" id="IPR002075">
    <property type="entry name" value="NTF2_dom"/>
</dbReference>
<dbReference type="InterPro" id="IPR045875">
    <property type="entry name" value="NTF2"/>
</dbReference>
<feature type="domain" description="NTF2" evidence="3">
    <location>
        <begin position="4"/>
        <end position="115"/>
    </location>
</feature>
<keyword evidence="2" id="KW-0539">Nucleus</keyword>
<sequence>MADQGSQFVTQYYTVFDNDRTQLGRFYTNVSKLSFEGDEFQGPDAIRAKLVGLPFKKVTHVISTVDCQITVDNKLLIAVLGQLKTDDDPPHSFFEIFSIGEENGSFMILNDIFRLSLHTM</sequence>
<dbReference type="RefSeq" id="XP_030831871.1">
    <property type="nucleotide sequence ID" value="XM_030976011.1"/>
</dbReference>
<dbReference type="OrthoDB" id="6507044at2759"/>
<evidence type="ECO:0000313" key="5">
    <source>
        <dbReference type="Proteomes" id="UP000007110"/>
    </source>
</evidence>
<evidence type="ECO:0000256" key="1">
    <source>
        <dbReference type="ARBA" id="ARBA00022490"/>
    </source>
</evidence>
<dbReference type="GO" id="GO:0051028">
    <property type="term" value="P:mRNA transport"/>
    <property type="evidence" value="ECO:0007669"/>
    <property type="project" value="UniProtKB-UniRule"/>
</dbReference>
<dbReference type="FunFam" id="3.10.450.50:FF:000005">
    <property type="entry name" value="Nuclear transport factor 2"/>
    <property type="match status" value="1"/>
</dbReference>
<evidence type="ECO:0000259" key="3">
    <source>
        <dbReference type="PROSITE" id="PS50177"/>
    </source>
</evidence>
<dbReference type="AlphaFoldDB" id="A0A7M7N854"/>
<keyword evidence="5" id="KW-1185">Reference proteome</keyword>